<accession>A0A8B0SW66</accession>
<sequence length="80" mass="9360">MLLLTFFTKFLEAAWRRFRKTNCAGICITQSFEDFYKSPIGVAIANNSPWKFIMKQSPEAIDSMEKKINIFQHQHQNMNG</sequence>
<organism evidence="1">
    <name type="scientific">Klebsiella pneumoniae</name>
    <dbReference type="NCBI Taxonomy" id="573"/>
    <lineage>
        <taxon>Bacteria</taxon>
        <taxon>Pseudomonadati</taxon>
        <taxon>Pseudomonadota</taxon>
        <taxon>Gammaproteobacteria</taxon>
        <taxon>Enterobacterales</taxon>
        <taxon>Enterobacteriaceae</taxon>
        <taxon>Klebsiella/Raoultella group</taxon>
        <taxon>Klebsiella</taxon>
        <taxon>Klebsiella pneumoniae complex</taxon>
    </lineage>
</organism>
<dbReference type="InterPro" id="IPR027417">
    <property type="entry name" value="P-loop_NTPase"/>
</dbReference>
<dbReference type="AlphaFoldDB" id="A0A8B0SW66"/>
<proteinExistence type="predicted"/>
<dbReference type="EMBL" id="MN956836">
    <property type="protein sequence ID" value="QTX13987.1"/>
    <property type="molecule type" value="Genomic_DNA"/>
</dbReference>
<name>A0A8B0SW66_KLEPN</name>
<dbReference type="Gene3D" id="3.40.50.300">
    <property type="entry name" value="P-loop containing nucleotide triphosphate hydrolases"/>
    <property type="match status" value="1"/>
</dbReference>
<geneLocation type="plasmid" evidence="1">
    <name>p17-15-vir-like</name>
</geneLocation>
<protein>
    <submittedName>
        <fullName evidence="1">IncF plasmid conjugative transfer pilus assembly protein TraC</fullName>
    </submittedName>
</protein>
<evidence type="ECO:0000313" key="1">
    <source>
        <dbReference type="EMBL" id="QTX13987.1"/>
    </source>
</evidence>
<keyword evidence="1" id="KW-0614">Plasmid</keyword>
<reference evidence="1" key="1">
    <citation type="submission" date="2020-01" db="EMBL/GenBank/DDBJ databases">
        <authorList>
            <person name="Qin S."/>
        </authorList>
    </citation>
    <scope>NUCLEOTIDE SEQUENCE</scope>
    <source>
        <strain evidence="1">CVir17-16-YZ6g</strain>
        <plasmid evidence="1">p17-15-vir-like</plasmid>
    </source>
</reference>